<dbReference type="Proteomes" id="UP000887566">
    <property type="component" value="Unplaced"/>
</dbReference>
<dbReference type="SUPFAM" id="SSF47986">
    <property type="entry name" value="DEATH domain"/>
    <property type="match status" value="1"/>
</dbReference>
<feature type="compositionally biased region" description="Low complexity" evidence="1">
    <location>
        <begin position="163"/>
        <end position="176"/>
    </location>
</feature>
<dbReference type="AlphaFoldDB" id="A0A914VZE0"/>
<dbReference type="PROSITE" id="PS50209">
    <property type="entry name" value="CARD"/>
    <property type="match status" value="1"/>
</dbReference>
<evidence type="ECO:0000313" key="4">
    <source>
        <dbReference type="WBParaSite" id="PSAMB.scaffold270size59998.g3982.t1"/>
    </source>
</evidence>
<sequence>MSEKHCELIEDCQADLSCAIVGSQCLEELMEHLVKKDEYGNCGLTERNRIKIRGEDQTDYADKVRTFLEIIIAREEYAANRFIKAIVDTNQIGLIEMLNSKLPPDQRIRNDKSTLAASTSASTSSADYTFNNKNNQGRMVGGPVHGGIVVFGDYHASSEETRQSPSTPSSTPPQLSAKDWQQKLEKQVLRSFKN</sequence>
<keyword evidence="3" id="KW-1185">Reference proteome</keyword>
<evidence type="ECO:0000256" key="1">
    <source>
        <dbReference type="SAM" id="MobiDB-lite"/>
    </source>
</evidence>
<feature type="region of interest" description="Disordered" evidence="1">
    <location>
        <begin position="155"/>
        <end position="179"/>
    </location>
</feature>
<feature type="domain" description="CARD" evidence="2">
    <location>
        <begin position="1"/>
        <end position="101"/>
    </location>
</feature>
<reference evidence="4" key="1">
    <citation type="submission" date="2022-11" db="UniProtKB">
        <authorList>
            <consortium name="WormBaseParasite"/>
        </authorList>
    </citation>
    <scope>IDENTIFICATION</scope>
</reference>
<dbReference type="CDD" id="cd01671">
    <property type="entry name" value="CARD"/>
    <property type="match status" value="1"/>
</dbReference>
<organism evidence="3 4">
    <name type="scientific">Plectus sambesii</name>
    <dbReference type="NCBI Taxonomy" id="2011161"/>
    <lineage>
        <taxon>Eukaryota</taxon>
        <taxon>Metazoa</taxon>
        <taxon>Ecdysozoa</taxon>
        <taxon>Nematoda</taxon>
        <taxon>Chromadorea</taxon>
        <taxon>Plectida</taxon>
        <taxon>Plectina</taxon>
        <taxon>Plectoidea</taxon>
        <taxon>Plectidae</taxon>
        <taxon>Plectus</taxon>
    </lineage>
</organism>
<name>A0A914VZE0_9BILA</name>
<dbReference type="GO" id="GO:0042981">
    <property type="term" value="P:regulation of apoptotic process"/>
    <property type="evidence" value="ECO:0007669"/>
    <property type="project" value="InterPro"/>
</dbReference>
<protein>
    <submittedName>
        <fullName evidence="4">CARD domain-containing protein</fullName>
    </submittedName>
</protein>
<dbReference type="InterPro" id="IPR011029">
    <property type="entry name" value="DEATH-like_dom_sf"/>
</dbReference>
<dbReference type="WBParaSite" id="PSAMB.scaffold270size59998.g3982.t1">
    <property type="protein sequence ID" value="PSAMB.scaffold270size59998.g3982.t1"/>
    <property type="gene ID" value="PSAMB.scaffold270size59998.g3982"/>
</dbReference>
<accession>A0A914VZE0</accession>
<dbReference type="InterPro" id="IPR001315">
    <property type="entry name" value="CARD"/>
</dbReference>
<evidence type="ECO:0000313" key="3">
    <source>
        <dbReference type="Proteomes" id="UP000887566"/>
    </source>
</evidence>
<proteinExistence type="predicted"/>
<dbReference type="Gene3D" id="1.10.533.10">
    <property type="entry name" value="Death Domain, Fas"/>
    <property type="match status" value="1"/>
</dbReference>
<evidence type="ECO:0000259" key="2">
    <source>
        <dbReference type="PROSITE" id="PS50209"/>
    </source>
</evidence>